<protein>
    <submittedName>
        <fullName evidence="19">Bifunctional protein GlmU</fullName>
    </submittedName>
</protein>
<dbReference type="Pfam" id="PF12804">
    <property type="entry name" value="NTP_transf_3"/>
    <property type="match status" value="1"/>
</dbReference>
<comment type="catalytic activity">
    <reaction evidence="16">
        <text>alpha-D-glucosamine 1-phosphate + acetyl-CoA = N-acetyl-alpha-D-glucosamine 1-phosphate + CoA + H(+)</text>
        <dbReference type="Rhea" id="RHEA:13725"/>
        <dbReference type="ChEBI" id="CHEBI:15378"/>
        <dbReference type="ChEBI" id="CHEBI:57287"/>
        <dbReference type="ChEBI" id="CHEBI:57288"/>
        <dbReference type="ChEBI" id="CHEBI:57776"/>
        <dbReference type="ChEBI" id="CHEBI:58516"/>
        <dbReference type="EC" id="2.3.1.157"/>
    </reaction>
</comment>
<dbReference type="GO" id="GO:0019134">
    <property type="term" value="F:glucosamine-1-phosphate N-acetyltransferase activity"/>
    <property type="evidence" value="ECO:0007669"/>
    <property type="project" value="UniProtKB-EC"/>
</dbReference>
<dbReference type="GO" id="GO:0006048">
    <property type="term" value="P:UDP-N-acetylglucosamine biosynthetic process"/>
    <property type="evidence" value="ECO:0007669"/>
    <property type="project" value="InterPro"/>
</dbReference>
<comment type="subcellular location">
    <subcellularLocation>
        <location evidence="2">Cytoplasm</location>
    </subcellularLocation>
</comment>
<evidence type="ECO:0000256" key="4">
    <source>
        <dbReference type="ARBA" id="ARBA00007947"/>
    </source>
</evidence>
<evidence type="ECO:0000256" key="5">
    <source>
        <dbReference type="ARBA" id="ARBA00022490"/>
    </source>
</evidence>
<keyword evidence="15" id="KW-0961">Cell wall biogenesis/degradation</keyword>
<dbReference type="SUPFAM" id="SSF53448">
    <property type="entry name" value="Nucleotide-diphospho-sugar transferases"/>
    <property type="match status" value="1"/>
</dbReference>
<dbReference type="InterPro" id="IPR011004">
    <property type="entry name" value="Trimer_LpxA-like_sf"/>
</dbReference>
<keyword evidence="5" id="KW-0963">Cytoplasm</keyword>
<evidence type="ECO:0000256" key="13">
    <source>
        <dbReference type="ARBA" id="ARBA00023268"/>
    </source>
</evidence>
<dbReference type="GO" id="GO:0009252">
    <property type="term" value="P:peptidoglycan biosynthetic process"/>
    <property type="evidence" value="ECO:0007669"/>
    <property type="project" value="UniProtKB-KW"/>
</dbReference>
<dbReference type="PANTHER" id="PTHR43584:SF3">
    <property type="entry name" value="BIFUNCTIONAL PROTEIN GLMU"/>
    <property type="match status" value="1"/>
</dbReference>
<comment type="cofactor">
    <cofactor evidence="1">
        <name>Mg(2+)</name>
        <dbReference type="ChEBI" id="CHEBI:18420"/>
    </cofactor>
</comment>
<evidence type="ECO:0000256" key="15">
    <source>
        <dbReference type="ARBA" id="ARBA00023316"/>
    </source>
</evidence>
<dbReference type="Gene3D" id="3.90.550.10">
    <property type="entry name" value="Spore Coat Polysaccharide Biosynthesis Protein SpsA, Chain A"/>
    <property type="match status" value="1"/>
</dbReference>
<dbReference type="EMBL" id="NSIT01000066">
    <property type="protein sequence ID" value="PJE79481.1"/>
    <property type="molecule type" value="Genomic_DNA"/>
</dbReference>
<dbReference type="InterPro" id="IPR050065">
    <property type="entry name" value="GlmU-like"/>
</dbReference>
<dbReference type="PANTHER" id="PTHR43584">
    <property type="entry name" value="NUCLEOTIDYL TRANSFERASE"/>
    <property type="match status" value="1"/>
</dbReference>
<comment type="similarity">
    <text evidence="4">In the N-terminal section; belongs to the N-acetylglucosamine-1-phosphate uridyltransferase family.</text>
</comment>
<comment type="caution">
    <text evidence="19">The sequence shown here is derived from an EMBL/GenBank/DDBJ whole genome shotgun (WGS) entry which is preliminary data.</text>
</comment>
<organism evidence="19">
    <name type="scientific">invertebrate metagenome</name>
    <dbReference type="NCBI Taxonomy" id="1711999"/>
    <lineage>
        <taxon>unclassified sequences</taxon>
        <taxon>metagenomes</taxon>
        <taxon>organismal metagenomes</taxon>
    </lineage>
</organism>
<evidence type="ECO:0000256" key="7">
    <source>
        <dbReference type="ARBA" id="ARBA00022695"/>
    </source>
</evidence>
<keyword evidence="13" id="KW-0511">Multifunctional enzyme</keyword>
<comment type="catalytic activity">
    <reaction evidence="17">
        <text>N-acetyl-alpha-D-glucosamine 1-phosphate + UTP + H(+) = UDP-N-acetyl-alpha-D-glucosamine + diphosphate</text>
        <dbReference type="Rhea" id="RHEA:13509"/>
        <dbReference type="ChEBI" id="CHEBI:15378"/>
        <dbReference type="ChEBI" id="CHEBI:33019"/>
        <dbReference type="ChEBI" id="CHEBI:46398"/>
        <dbReference type="ChEBI" id="CHEBI:57705"/>
        <dbReference type="ChEBI" id="CHEBI:57776"/>
        <dbReference type="EC" id="2.7.7.23"/>
    </reaction>
</comment>
<evidence type="ECO:0000256" key="10">
    <source>
        <dbReference type="ARBA" id="ARBA00022842"/>
    </source>
</evidence>
<dbReference type="InterPro" id="IPR029044">
    <property type="entry name" value="Nucleotide-diphossugar_trans"/>
</dbReference>
<evidence type="ECO:0000256" key="12">
    <source>
        <dbReference type="ARBA" id="ARBA00022984"/>
    </source>
</evidence>
<keyword evidence="14" id="KW-0012">Acyltransferase</keyword>
<dbReference type="GO" id="GO:0000287">
    <property type="term" value="F:magnesium ion binding"/>
    <property type="evidence" value="ECO:0007669"/>
    <property type="project" value="InterPro"/>
</dbReference>
<dbReference type="GO" id="GO:0005737">
    <property type="term" value="C:cytoplasm"/>
    <property type="evidence" value="ECO:0007669"/>
    <property type="project" value="UniProtKB-SubCell"/>
</dbReference>
<evidence type="ECO:0000256" key="9">
    <source>
        <dbReference type="ARBA" id="ARBA00022737"/>
    </source>
</evidence>
<dbReference type="GO" id="GO:0003977">
    <property type="term" value="F:UDP-N-acetylglucosamine diphosphorylase activity"/>
    <property type="evidence" value="ECO:0007669"/>
    <property type="project" value="UniProtKB-EC"/>
</dbReference>
<evidence type="ECO:0000256" key="17">
    <source>
        <dbReference type="ARBA" id="ARBA00048493"/>
    </source>
</evidence>
<gene>
    <name evidence="19" type="primary">glmU</name>
    <name evidence="19" type="ORF">CI610_01547</name>
</gene>
<keyword evidence="8" id="KW-0479">Metal-binding</keyword>
<dbReference type="CDD" id="cd02540">
    <property type="entry name" value="GT2_GlmU_N_bac"/>
    <property type="match status" value="1"/>
</dbReference>
<reference evidence="19" key="1">
    <citation type="journal article" date="2017" name="Appl. Environ. Microbiol.">
        <title>Molecular characterization of an Endozoicomonas-like organism causing infection in king scallop Pecten maximus L.</title>
        <authorList>
            <person name="Cano I."/>
            <person name="van Aerle R."/>
            <person name="Ross S."/>
            <person name="Verner-Jeffreys D.W."/>
            <person name="Paley R.K."/>
            <person name="Rimmer G."/>
            <person name="Ryder D."/>
            <person name="Hooper P."/>
            <person name="Stone D."/>
            <person name="Feist S.W."/>
        </authorList>
    </citation>
    <scope>NUCLEOTIDE SEQUENCE</scope>
</reference>
<comment type="similarity">
    <text evidence="3">In the C-terminal section; belongs to the transferase hexapeptide repeat family.</text>
</comment>
<sequence length="457" mass="49205">MKTDILILAAGQGSRMKSRLPKVLHKLAGKPMLAHVITAAQEARPASDQGSTCIVIGHGADTVKQTIGNPSVDWCLQKEQLGTGHAVRQALPHLNNTDTLLVLYGDVPMIKSDTIQSLVQACNGERLAILTAYLPDPTGYGRIVRNNADEIQSIVEQKDATPKQQQINEINTGIMAIPGHNVRSWIDLLQNDNAQGEYYLTDIVAMAVKDNIPVIAIHPEQAIEIQGINSPSQLAELERSYQQQMAEQLLADGVTLMDPARLDIRGNLKTGTDVVIDINVVFEGDVTLGNNVTVEPGCIIRNAVIGDNTLVKAYSVIEEASIDTHCEVGPFSRLRPQAHLHNHARVGNFVEIKKSSIGQHSKVNHLTYIGDSVMGEGVNIGAGTVTCNYDGAHKHQTHIGDNAFIGTNNSLIAPVSVGTGATTGAGSTISKDVPDDKLAIARAKQRTIEGWQRPVKK</sequence>
<proteinExistence type="inferred from homology"/>
<keyword evidence="10" id="KW-0460">Magnesium</keyword>
<keyword evidence="9" id="KW-0677">Repeat</keyword>
<dbReference type="NCBIfam" id="TIGR01173">
    <property type="entry name" value="glmU"/>
    <property type="match status" value="1"/>
</dbReference>
<keyword evidence="6" id="KW-0808">Transferase</keyword>
<evidence type="ECO:0000256" key="16">
    <source>
        <dbReference type="ARBA" id="ARBA00048247"/>
    </source>
</evidence>
<name>A0A2H9T8B8_9ZZZZ</name>
<dbReference type="Gene3D" id="2.160.10.10">
    <property type="entry name" value="Hexapeptide repeat proteins"/>
    <property type="match status" value="1"/>
</dbReference>
<evidence type="ECO:0000256" key="6">
    <source>
        <dbReference type="ARBA" id="ARBA00022679"/>
    </source>
</evidence>
<dbReference type="Pfam" id="PF00132">
    <property type="entry name" value="Hexapep"/>
    <property type="match status" value="1"/>
</dbReference>
<evidence type="ECO:0000256" key="14">
    <source>
        <dbReference type="ARBA" id="ARBA00023315"/>
    </source>
</evidence>
<dbReference type="GO" id="GO:0008360">
    <property type="term" value="P:regulation of cell shape"/>
    <property type="evidence" value="ECO:0007669"/>
    <property type="project" value="UniProtKB-KW"/>
</dbReference>
<evidence type="ECO:0000256" key="8">
    <source>
        <dbReference type="ARBA" id="ARBA00022723"/>
    </source>
</evidence>
<evidence type="ECO:0000256" key="11">
    <source>
        <dbReference type="ARBA" id="ARBA00022960"/>
    </source>
</evidence>
<dbReference type="AlphaFoldDB" id="A0A2H9T8B8"/>
<dbReference type="InterPro" id="IPR038009">
    <property type="entry name" value="GlmU_C_LbH"/>
</dbReference>
<dbReference type="InterPro" id="IPR005882">
    <property type="entry name" value="Bifunctional_GlmU"/>
</dbReference>
<dbReference type="InterPro" id="IPR001451">
    <property type="entry name" value="Hexapep"/>
</dbReference>
<evidence type="ECO:0000256" key="3">
    <source>
        <dbReference type="ARBA" id="ARBA00007707"/>
    </source>
</evidence>
<evidence type="ECO:0000256" key="2">
    <source>
        <dbReference type="ARBA" id="ARBA00004496"/>
    </source>
</evidence>
<keyword evidence="11" id="KW-0133">Cell shape</keyword>
<keyword evidence="7" id="KW-0548">Nucleotidyltransferase</keyword>
<dbReference type="GO" id="GO:0000902">
    <property type="term" value="P:cell morphogenesis"/>
    <property type="evidence" value="ECO:0007669"/>
    <property type="project" value="InterPro"/>
</dbReference>
<feature type="domain" description="MobA-like NTP transferase" evidence="18">
    <location>
        <begin position="6"/>
        <end position="129"/>
    </location>
</feature>
<evidence type="ECO:0000259" key="18">
    <source>
        <dbReference type="Pfam" id="PF12804"/>
    </source>
</evidence>
<dbReference type="CDD" id="cd03353">
    <property type="entry name" value="LbH_GlmU_C"/>
    <property type="match status" value="1"/>
</dbReference>
<dbReference type="HAMAP" id="MF_01631">
    <property type="entry name" value="GlmU"/>
    <property type="match status" value="1"/>
</dbReference>
<dbReference type="SUPFAM" id="SSF51161">
    <property type="entry name" value="Trimeric LpxA-like enzymes"/>
    <property type="match status" value="1"/>
</dbReference>
<keyword evidence="12" id="KW-0573">Peptidoglycan synthesis</keyword>
<evidence type="ECO:0000313" key="19">
    <source>
        <dbReference type="EMBL" id="PJE79481.1"/>
    </source>
</evidence>
<evidence type="ECO:0000256" key="1">
    <source>
        <dbReference type="ARBA" id="ARBA00001946"/>
    </source>
</evidence>
<dbReference type="GO" id="GO:0071555">
    <property type="term" value="P:cell wall organization"/>
    <property type="evidence" value="ECO:0007669"/>
    <property type="project" value="UniProtKB-KW"/>
</dbReference>
<dbReference type="InterPro" id="IPR025877">
    <property type="entry name" value="MobA-like_NTP_Trfase"/>
</dbReference>
<accession>A0A2H9T8B8</accession>